<feature type="domain" description="Aspartyl/Glutamyl-tRNA(Gln) amidotransferase subunit B/E catalytic" evidence="7">
    <location>
        <begin position="16"/>
        <end position="465"/>
    </location>
</feature>
<keyword evidence="9" id="KW-1185">Reference proteome</keyword>
<dbReference type="AlphaFoldDB" id="A0A5B9D6U2"/>
<evidence type="ECO:0000256" key="4">
    <source>
        <dbReference type="ARBA" id="ARBA00022917"/>
    </source>
</evidence>
<keyword evidence="2 6" id="KW-0547">Nucleotide-binding</keyword>
<dbReference type="GO" id="GO:0016740">
    <property type="term" value="F:transferase activity"/>
    <property type="evidence" value="ECO:0007669"/>
    <property type="project" value="UniProtKB-KW"/>
</dbReference>
<comment type="subunit">
    <text evidence="6">Heterodimer of GatD and GatE.</text>
</comment>
<evidence type="ECO:0000313" key="8">
    <source>
        <dbReference type="EMBL" id="QEE14517.1"/>
    </source>
</evidence>
<dbReference type="Gene3D" id="3.30.1360.30">
    <property type="entry name" value="GAD-like domain"/>
    <property type="match status" value="1"/>
</dbReference>
<keyword evidence="3 6" id="KW-0067">ATP-binding</keyword>
<dbReference type="GO" id="GO:0005524">
    <property type="term" value="F:ATP binding"/>
    <property type="evidence" value="ECO:0007669"/>
    <property type="project" value="UniProtKB-KW"/>
</dbReference>
<dbReference type="GeneID" id="41328333"/>
<dbReference type="InterPro" id="IPR017959">
    <property type="entry name" value="Asn/Gln-tRNA_amidoTrfase_suB/E"/>
</dbReference>
<dbReference type="GO" id="GO:0006412">
    <property type="term" value="P:translation"/>
    <property type="evidence" value="ECO:0007669"/>
    <property type="project" value="UniProtKB-UniRule"/>
</dbReference>
<dbReference type="NCBIfam" id="NF003107">
    <property type="entry name" value="PRK04028.1"/>
    <property type="match status" value="1"/>
</dbReference>
<dbReference type="InterPro" id="IPR004115">
    <property type="entry name" value="GAD-like_sf"/>
</dbReference>
<evidence type="ECO:0000259" key="7">
    <source>
        <dbReference type="Pfam" id="PF02934"/>
    </source>
</evidence>
<dbReference type="RefSeq" id="WP_147661470.1">
    <property type="nucleotide sequence ID" value="NZ_CP042905.2"/>
</dbReference>
<dbReference type="SUPFAM" id="SSF89095">
    <property type="entry name" value="GatB/YqeY motif"/>
    <property type="match status" value="1"/>
</dbReference>
<comment type="similarity">
    <text evidence="6">Belongs to the GatB/GatE family. GatE subfamily.</text>
</comment>
<comment type="function">
    <text evidence="6">Allows the formation of correctly charged Gln-tRNA(Gln) through the transamidation of misacylated Glu-tRNA(Gln) in organisms which lack glutaminyl-tRNA synthetase. The reaction takes place in the presence of glutamine and ATP through an activated gamma-phospho-Glu-tRNA(Gln). The GatDE system is specific for glutamate and does not act on aspartate.</text>
</comment>
<keyword evidence="4 6" id="KW-0648">Protein biosynthesis</keyword>
<dbReference type="InterPro" id="IPR014746">
    <property type="entry name" value="Gln_synth/guanido_kin_cat_dom"/>
</dbReference>
<dbReference type="InterPro" id="IPR042114">
    <property type="entry name" value="GatB_C_1"/>
</dbReference>
<evidence type="ECO:0000313" key="9">
    <source>
        <dbReference type="Proteomes" id="UP000321408"/>
    </source>
</evidence>
<evidence type="ECO:0000256" key="6">
    <source>
        <dbReference type="HAMAP-Rule" id="MF_00588"/>
    </source>
</evidence>
<dbReference type="HAMAP" id="MF_00588">
    <property type="entry name" value="GatE"/>
    <property type="match status" value="1"/>
</dbReference>
<evidence type="ECO:0000256" key="2">
    <source>
        <dbReference type="ARBA" id="ARBA00022741"/>
    </source>
</evidence>
<dbReference type="GO" id="GO:0004812">
    <property type="term" value="F:aminoacyl-tRNA ligase activity"/>
    <property type="evidence" value="ECO:0007669"/>
    <property type="project" value="InterPro"/>
</dbReference>
<sequence length="665" mass="77463">MLDPKELDYQSLGFHAGLEVHHQIKTKRKLFCNCKPEMVKSTTEPDYRFERYFRPVLGEMGDYDPGMLIEYEKGYRCIYHAFEDVDCIYEQDEMPPYWPDEEAILKGYELAHWFDMSAMVDEIIFARKQYLDGSITTGFQRTTIVARDGYTYVNDKKMGITNLTIEEDAARRIKTENYGRTVYYNLDRLGIPLVEVITDHRDCDNPKDLLKLAEIIGLTLRLSGIGRRGIGSARQDVNISIAGGDRVELKGVQDLSLFQKWCSHECLRQDMLIKIAQMLKDRDFDINEVEHTYFELTDKFKAAKIPDDFIVMGIRLPKLDGILGLEIQPKKDFIQDIFEKTALITGLLMKNMFSSDEMNLNSLRKQHKNATDNFFFSNMTKELDKEIKLALNVKNGDAYALVLGSQKWCIHGLKKIIERIKIAPNGVPQETRRALLDGNSEFLRVIHGKDRLYPDTDTPIIDMDMDKVYALKEKVGKRPWEIENEYCEKYGLTFEQLKQLIRTNRLKDFEKLMENGFNPKLVYKILEETLKALQREGIEINKISFENIKEVIKGAQQELYDNSVIPKILKEKVKSSEKSVQQILSDLDIIKIGENELEKMFTDALDEYNKNQLKKNKIKLKEQLFVDLNKQYKINQITGILMRKIKRAHSGKNMNEFVRKHLEDK</sequence>
<dbReference type="SUPFAM" id="SSF55931">
    <property type="entry name" value="Glutamine synthetase/guanido kinase"/>
    <property type="match status" value="1"/>
</dbReference>
<dbReference type="InterPro" id="IPR004414">
    <property type="entry name" value="GatE"/>
</dbReference>
<dbReference type="KEGG" id="psyt:DSAG12_00330"/>
<dbReference type="NCBIfam" id="TIGR00134">
    <property type="entry name" value="gatE_arch"/>
    <property type="match status" value="1"/>
</dbReference>
<dbReference type="OrthoDB" id="7316at2157"/>
<accession>A0A5B9D6U2</accession>
<comment type="catalytic activity">
    <reaction evidence="5 6">
        <text>L-glutamyl-tRNA(Gln) + L-glutamine + ATP + H2O = L-glutaminyl-tRNA(Gln) + L-glutamate + ADP + phosphate + H(+)</text>
        <dbReference type="Rhea" id="RHEA:17521"/>
        <dbReference type="Rhea" id="RHEA-COMP:9681"/>
        <dbReference type="Rhea" id="RHEA-COMP:9684"/>
        <dbReference type="ChEBI" id="CHEBI:15377"/>
        <dbReference type="ChEBI" id="CHEBI:15378"/>
        <dbReference type="ChEBI" id="CHEBI:29985"/>
        <dbReference type="ChEBI" id="CHEBI:30616"/>
        <dbReference type="ChEBI" id="CHEBI:43474"/>
        <dbReference type="ChEBI" id="CHEBI:58359"/>
        <dbReference type="ChEBI" id="CHEBI:78520"/>
        <dbReference type="ChEBI" id="CHEBI:78521"/>
        <dbReference type="ChEBI" id="CHEBI:456216"/>
    </reaction>
</comment>
<evidence type="ECO:0000256" key="5">
    <source>
        <dbReference type="ARBA" id="ARBA00047913"/>
    </source>
</evidence>
<organism evidence="8 9">
    <name type="scientific">Promethearchaeum syntrophicum</name>
    <dbReference type="NCBI Taxonomy" id="2594042"/>
    <lineage>
        <taxon>Archaea</taxon>
        <taxon>Promethearchaeati</taxon>
        <taxon>Promethearchaeota</taxon>
        <taxon>Promethearchaeia</taxon>
        <taxon>Promethearchaeales</taxon>
        <taxon>Promethearchaeaceae</taxon>
        <taxon>Promethearchaeum</taxon>
    </lineage>
</organism>
<dbReference type="EMBL" id="CP042905">
    <property type="protein sequence ID" value="QEE14517.1"/>
    <property type="molecule type" value="Genomic_DNA"/>
</dbReference>
<dbReference type="InterPro" id="IPR006075">
    <property type="entry name" value="Asn/Gln-tRNA_Trfase_suB/E_cat"/>
</dbReference>
<protein>
    <recommendedName>
        <fullName evidence="6">Glutamyl-tRNA(Gln) amidotransferase subunit E</fullName>
        <shortName evidence="6">Glu-ADT subunit E</shortName>
        <ecNumber evidence="6">6.3.5.-</ecNumber>
    </recommendedName>
</protein>
<dbReference type="InterPro" id="IPR003789">
    <property type="entry name" value="Asn/Gln_tRNA_amidoTrase-B-like"/>
</dbReference>
<dbReference type="EC" id="6.3.5.-" evidence="6"/>
<evidence type="ECO:0000256" key="1">
    <source>
        <dbReference type="ARBA" id="ARBA00022598"/>
    </source>
</evidence>
<dbReference type="GO" id="GO:0070681">
    <property type="term" value="P:glutaminyl-tRNAGln biosynthesis via transamidation"/>
    <property type="evidence" value="ECO:0007669"/>
    <property type="project" value="TreeGrafter"/>
</dbReference>
<proteinExistence type="inferred from homology"/>
<dbReference type="Pfam" id="PF02934">
    <property type="entry name" value="GatB_N"/>
    <property type="match status" value="1"/>
</dbReference>
<dbReference type="GO" id="GO:0005737">
    <property type="term" value="C:cytoplasm"/>
    <property type="evidence" value="ECO:0007669"/>
    <property type="project" value="InterPro"/>
</dbReference>
<keyword evidence="1 6" id="KW-0436">Ligase</keyword>
<reference evidence="8 9" key="1">
    <citation type="journal article" date="2020" name="Nature">
        <title>Isolation of an archaeon at the prokaryote-eukaryote interface.</title>
        <authorList>
            <person name="Imachi H."/>
            <person name="Nobu M.K."/>
            <person name="Nakahara N."/>
            <person name="Morono Y."/>
            <person name="Ogawara M."/>
            <person name="Takaki Y."/>
            <person name="Takano Y."/>
            <person name="Uematsu K."/>
            <person name="Ikuta T."/>
            <person name="Ito M."/>
            <person name="Matsui Y."/>
            <person name="Miyazaki M."/>
            <person name="Murata K."/>
            <person name="Saito Y."/>
            <person name="Sakai S."/>
            <person name="Song C."/>
            <person name="Tasumi E."/>
            <person name="Yamanaka Y."/>
            <person name="Yamaguchi T."/>
            <person name="Kamagata Y."/>
            <person name="Tamaki H."/>
            <person name="Takai K."/>
        </authorList>
    </citation>
    <scope>NUCLEOTIDE SEQUENCE [LARGE SCALE GENOMIC DNA]</scope>
    <source>
        <strain evidence="8 9">MK-D1</strain>
    </source>
</reference>
<name>A0A5B9D6U2_9ARCH</name>
<dbReference type="PANTHER" id="PTHR11659">
    <property type="entry name" value="GLUTAMYL-TRNA GLN AMIDOTRANSFERASE SUBUNIT B MITOCHONDRIAL AND PROKARYOTIC PET112-RELATED"/>
    <property type="match status" value="1"/>
</dbReference>
<dbReference type="PANTHER" id="PTHR11659:SF2">
    <property type="entry name" value="GLUTAMYL-TRNA(GLN) AMIDOTRANSFERASE SUBUNIT E"/>
    <property type="match status" value="1"/>
</dbReference>
<dbReference type="GO" id="GO:0050567">
    <property type="term" value="F:glutaminyl-tRNA synthase (glutamine-hydrolyzing) activity"/>
    <property type="evidence" value="ECO:0007669"/>
    <property type="project" value="UniProtKB-UniRule"/>
</dbReference>
<dbReference type="Gene3D" id="1.10.150.380">
    <property type="entry name" value="GatB domain, N-terminal subdomain"/>
    <property type="match status" value="1"/>
</dbReference>
<evidence type="ECO:0000256" key="3">
    <source>
        <dbReference type="ARBA" id="ARBA00022840"/>
    </source>
</evidence>
<dbReference type="Proteomes" id="UP000321408">
    <property type="component" value="Chromosome"/>
</dbReference>
<gene>
    <name evidence="6 8" type="primary">gatE</name>
    <name evidence="8" type="ORF">DSAG12_00330</name>
</gene>
<dbReference type="SUPFAM" id="SSF55261">
    <property type="entry name" value="GAD domain-like"/>
    <property type="match status" value="1"/>
</dbReference>
<reference evidence="8 9" key="2">
    <citation type="journal article" date="2024" name="Int. J. Syst. Evol. Microbiol.">
        <title>Promethearchaeum syntrophicum gen. nov., sp. nov., an anaerobic, obligately syntrophic archaeon, the first isolate of the lineage 'Asgard' archaea, and proposal of the new archaeal phylum Promethearchaeota phyl. nov. and kingdom Promethearchaeati regn. nov.</title>
        <authorList>
            <person name="Imachi H."/>
            <person name="Nobu M.K."/>
            <person name="Kato S."/>
            <person name="Takaki Y."/>
            <person name="Miyazaki M."/>
            <person name="Miyata M."/>
            <person name="Ogawara M."/>
            <person name="Saito Y."/>
            <person name="Sakai S."/>
            <person name="Tahara Y.O."/>
            <person name="Takano Y."/>
            <person name="Tasumi E."/>
            <person name="Uematsu K."/>
            <person name="Yoshimura T."/>
            <person name="Itoh T."/>
            <person name="Ohkuma M."/>
            <person name="Takai K."/>
        </authorList>
    </citation>
    <scope>NUCLEOTIDE SEQUENCE [LARGE SCALE GENOMIC DNA]</scope>
    <source>
        <strain evidence="8 9">MK-D1</strain>
    </source>
</reference>